<name>X6PAJ8_RETFI</name>
<gene>
    <name evidence="1" type="ORF">RFI_01916</name>
</gene>
<keyword evidence="2" id="KW-1185">Reference proteome</keyword>
<dbReference type="AlphaFoldDB" id="X6PAJ8"/>
<dbReference type="EMBL" id="ASPP01001901">
    <property type="protein sequence ID" value="ETO35158.1"/>
    <property type="molecule type" value="Genomic_DNA"/>
</dbReference>
<evidence type="ECO:0000313" key="1">
    <source>
        <dbReference type="EMBL" id="ETO35158.1"/>
    </source>
</evidence>
<accession>X6PAJ8</accession>
<evidence type="ECO:0000313" key="2">
    <source>
        <dbReference type="Proteomes" id="UP000023152"/>
    </source>
</evidence>
<organism evidence="1 2">
    <name type="scientific">Reticulomyxa filosa</name>
    <dbReference type="NCBI Taxonomy" id="46433"/>
    <lineage>
        <taxon>Eukaryota</taxon>
        <taxon>Sar</taxon>
        <taxon>Rhizaria</taxon>
        <taxon>Retaria</taxon>
        <taxon>Foraminifera</taxon>
        <taxon>Monothalamids</taxon>
        <taxon>Reticulomyxidae</taxon>
        <taxon>Reticulomyxa</taxon>
    </lineage>
</organism>
<sequence length="227" mass="26508">MSFAFGYQSDEKSNMSKEDIVLEDIQQLSLIADIYYVSEDLTERITDQLQKLFARNIDGLKGLRQREKKAYEEGMNRFAFHQTFAMESILGWNMDDSNDFDTDKSNVGTGKGFGKLYKTTSCFNHANPIVGEACYHLLSHLETLTEKLFAIWELRFKQLLLEIQFLLDCMETYVSRECKNSRIEFFEKGKQYLCKITNKNIDFNENILFKLSKQYALQRLKTTKIVG</sequence>
<protein>
    <submittedName>
        <fullName evidence="1">Uncharacterized protein</fullName>
    </submittedName>
</protein>
<comment type="caution">
    <text evidence="1">The sequence shown here is derived from an EMBL/GenBank/DDBJ whole genome shotgun (WGS) entry which is preliminary data.</text>
</comment>
<proteinExistence type="predicted"/>
<dbReference type="Proteomes" id="UP000023152">
    <property type="component" value="Unassembled WGS sequence"/>
</dbReference>
<reference evidence="1 2" key="1">
    <citation type="journal article" date="2013" name="Curr. Biol.">
        <title>The Genome of the Foraminiferan Reticulomyxa filosa.</title>
        <authorList>
            <person name="Glockner G."/>
            <person name="Hulsmann N."/>
            <person name="Schleicher M."/>
            <person name="Noegel A.A."/>
            <person name="Eichinger L."/>
            <person name="Gallinger C."/>
            <person name="Pawlowski J."/>
            <person name="Sierra R."/>
            <person name="Euteneuer U."/>
            <person name="Pillet L."/>
            <person name="Moustafa A."/>
            <person name="Platzer M."/>
            <person name="Groth M."/>
            <person name="Szafranski K."/>
            <person name="Schliwa M."/>
        </authorList>
    </citation>
    <scope>NUCLEOTIDE SEQUENCE [LARGE SCALE GENOMIC DNA]</scope>
</reference>